<feature type="compositionally biased region" description="Basic and acidic residues" evidence="1">
    <location>
        <begin position="160"/>
        <end position="171"/>
    </location>
</feature>
<evidence type="ECO:0000313" key="4">
    <source>
        <dbReference type="Proteomes" id="UP001165405"/>
    </source>
</evidence>
<keyword evidence="2" id="KW-0812">Transmembrane</keyword>
<dbReference type="AlphaFoldDB" id="A0AA41QES5"/>
<organism evidence="3 4">
    <name type="scientific">Antribacter soli</name>
    <dbReference type="NCBI Taxonomy" id="2910976"/>
    <lineage>
        <taxon>Bacteria</taxon>
        <taxon>Bacillati</taxon>
        <taxon>Actinomycetota</taxon>
        <taxon>Actinomycetes</taxon>
        <taxon>Micrococcales</taxon>
        <taxon>Promicromonosporaceae</taxon>
        <taxon>Antribacter</taxon>
    </lineage>
</organism>
<protein>
    <submittedName>
        <fullName evidence="3">DUF3180 domain-containing protein</fullName>
    </submittedName>
</protein>
<dbReference type="EMBL" id="JAKGSG010000039">
    <property type="protein sequence ID" value="MCF4122140.1"/>
    <property type="molecule type" value="Genomic_DNA"/>
</dbReference>
<dbReference type="Proteomes" id="UP001165405">
    <property type="component" value="Unassembled WGS sequence"/>
</dbReference>
<evidence type="ECO:0000256" key="1">
    <source>
        <dbReference type="SAM" id="MobiDB-lite"/>
    </source>
</evidence>
<keyword evidence="2" id="KW-1133">Transmembrane helix</keyword>
<feature type="transmembrane region" description="Helical" evidence="2">
    <location>
        <begin position="80"/>
        <end position="104"/>
    </location>
</feature>
<reference evidence="3" key="1">
    <citation type="submission" date="2022-01" db="EMBL/GenBank/DDBJ databases">
        <title>Antribacter sp. nov., isolated from Guizhou of China.</title>
        <authorList>
            <person name="Chengliang C."/>
            <person name="Ya Z."/>
        </authorList>
    </citation>
    <scope>NUCLEOTIDE SEQUENCE</scope>
    <source>
        <strain evidence="3">KLBMP 9083</strain>
    </source>
</reference>
<feature type="transmembrane region" description="Helical" evidence="2">
    <location>
        <begin position="116"/>
        <end position="136"/>
    </location>
</feature>
<feature type="region of interest" description="Disordered" evidence="1">
    <location>
        <begin position="143"/>
        <end position="178"/>
    </location>
</feature>
<sequence>MRRTSVRTLLLALVAVAAAGWLLLRGLEARGVYLPAVPWVVDAAILVLAGIVFRLGWAVRAYQKGSRPSLDGLRAARTLVLAKAASLAGALLGGWYVAQMLVVLPDLAIEPRRAHAVAAGVAALCSLVLTVIGLVVEKFCELPPPGDDSTGGGRGVVRPRAAEADEGRTGEDGSPAPA</sequence>
<dbReference type="Pfam" id="PF11377">
    <property type="entry name" value="DUF3180"/>
    <property type="match status" value="1"/>
</dbReference>
<evidence type="ECO:0000313" key="3">
    <source>
        <dbReference type="EMBL" id="MCF4122140.1"/>
    </source>
</evidence>
<proteinExistence type="predicted"/>
<evidence type="ECO:0000256" key="2">
    <source>
        <dbReference type="SAM" id="Phobius"/>
    </source>
</evidence>
<dbReference type="InterPro" id="IPR021517">
    <property type="entry name" value="DUF3180"/>
</dbReference>
<accession>A0AA41QES5</accession>
<dbReference type="RefSeq" id="WP_236089939.1">
    <property type="nucleotide sequence ID" value="NZ_JAKGSG010000039.1"/>
</dbReference>
<feature type="transmembrane region" description="Helical" evidence="2">
    <location>
        <begin position="39"/>
        <end position="59"/>
    </location>
</feature>
<comment type="caution">
    <text evidence="3">The sequence shown here is derived from an EMBL/GenBank/DDBJ whole genome shotgun (WGS) entry which is preliminary data.</text>
</comment>
<keyword evidence="2" id="KW-0472">Membrane</keyword>
<keyword evidence="4" id="KW-1185">Reference proteome</keyword>
<gene>
    <name evidence="3" type="ORF">L1785_14250</name>
</gene>
<name>A0AA41QES5_9MICO</name>